<feature type="transmembrane region" description="Helical" evidence="3">
    <location>
        <begin position="56"/>
        <end position="82"/>
    </location>
</feature>
<dbReference type="PANTHER" id="PTHR47926">
    <property type="entry name" value="PENTATRICOPEPTIDE REPEAT-CONTAINING PROTEIN"/>
    <property type="match status" value="1"/>
</dbReference>
<gene>
    <name evidence="4" type="ORF">C1H46_005478</name>
</gene>
<feature type="repeat" description="PPR" evidence="2">
    <location>
        <begin position="360"/>
        <end position="394"/>
    </location>
</feature>
<comment type="caution">
    <text evidence="4">The sequence shown here is derived from an EMBL/GenBank/DDBJ whole genome shotgun (WGS) entry which is preliminary data.</text>
</comment>
<dbReference type="EMBL" id="VIEB01000063">
    <property type="protein sequence ID" value="TQE08864.1"/>
    <property type="molecule type" value="Genomic_DNA"/>
</dbReference>
<dbReference type="NCBIfam" id="TIGR00756">
    <property type="entry name" value="PPR"/>
    <property type="match status" value="7"/>
</dbReference>
<feature type="repeat" description="PPR" evidence="2">
    <location>
        <begin position="781"/>
        <end position="815"/>
    </location>
</feature>
<dbReference type="GO" id="GO:0003723">
    <property type="term" value="F:RNA binding"/>
    <property type="evidence" value="ECO:0007669"/>
    <property type="project" value="InterPro"/>
</dbReference>
<evidence type="ECO:0000256" key="1">
    <source>
        <dbReference type="ARBA" id="ARBA00022737"/>
    </source>
</evidence>
<feature type="repeat" description="PPR" evidence="2">
    <location>
        <begin position="679"/>
        <end position="713"/>
    </location>
</feature>
<dbReference type="PANTHER" id="PTHR47926:SF347">
    <property type="entry name" value="PENTATRICOPEPTIDE REPEAT-CONTAINING PROTEIN"/>
    <property type="match status" value="1"/>
</dbReference>
<dbReference type="Gene3D" id="1.25.40.10">
    <property type="entry name" value="Tetratricopeptide repeat domain"/>
    <property type="match status" value="5"/>
</dbReference>
<evidence type="ECO:0000313" key="5">
    <source>
        <dbReference type="Proteomes" id="UP000315295"/>
    </source>
</evidence>
<name>A0A540NCU0_MALBA</name>
<dbReference type="InterPro" id="IPR002885">
    <property type="entry name" value="PPR_rpt"/>
</dbReference>
<feature type="repeat" description="PPR" evidence="2">
    <location>
        <begin position="325"/>
        <end position="359"/>
    </location>
</feature>
<dbReference type="FunFam" id="1.25.40.10:FF:000343">
    <property type="entry name" value="Pentatricopeptide repeat-containing protein At3g58590"/>
    <property type="match status" value="1"/>
</dbReference>
<feature type="repeat" description="PPR" evidence="2">
    <location>
        <begin position="224"/>
        <end position="258"/>
    </location>
</feature>
<accession>A0A540NCU0</accession>
<dbReference type="AlphaFoldDB" id="A0A540NCU0"/>
<dbReference type="Pfam" id="PF13041">
    <property type="entry name" value="PPR_2"/>
    <property type="match status" value="2"/>
</dbReference>
<keyword evidence="3" id="KW-0812">Transmembrane</keyword>
<dbReference type="InterPro" id="IPR011990">
    <property type="entry name" value="TPR-like_helical_dom_sf"/>
</dbReference>
<dbReference type="Pfam" id="PF13812">
    <property type="entry name" value="PPR_3"/>
    <property type="match status" value="1"/>
</dbReference>
<keyword evidence="1" id="KW-0677">Repeat</keyword>
<dbReference type="InterPro" id="IPR046960">
    <property type="entry name" value="PPR_At4g14850-like_plant"/>
</dbReference>
<evidence type="ECO:0000256" key="3">
    <source>
        <dbReference type="SAM" id="Phobius"/>
    </source>
</evidence>
<keyword evidence="5" id="KW-1185">Reference proteome</keyword>
<dbReference type="STRING" id="106549.A0A540NCU0"/>
<keyword evidence="3" id="KW-0472">Membrane</keyword>
<keyword evidence="3" id="KW-1133">Transmembrane helix</keyword>
<reference evidence="4 5" key="1">
    <citation type="journal article" date="2019" name="G3 (Bethesda)">
        <title>Sequencing of a Wild Apple (Malus baccata) Genome Unravels the Differences Between Cultivated and Wild Apple Species Regarding Disease Resistance and Cold Tolerance.</title>
        <authorList>
            <person name="Chen X."/>
        </authorList>
    </citation>
    <scope>NUCLEOTIDE SEQUENCE [LARGE SCALE GENOMIC DNA]</scope>
    <source>
        <strain evidence="5">cv. Shandingzi</strain>
        <tissue evidence="4">Leaves</tissue>
    </source>
</reference>
<dbReference type="Proteomes" id="UP000315295">
    <property type="component" value="Unassembled WGS sequence"/>
</dbReference>
<sequence>MIPLVQRAVLSFWSKHLLPLLDSHLMVKRTLRQIPRNILHYTASSLCVCARRRARLVLVLLIHLLFFLLGGVVLSLSISFVLEVETLWTSLLPSNPLLAQPSVSQKPCNSHKPKFKFQASTTTTGVSTTATLSNTANQQTHISFPAKISNNPIATQPSPEIGRFLSLLKSNPLSDCRQIHAQALKLDAFEGNGWVRNKLAMLYSKSDGFLDYARKMFNDIPQRTVPTYGALISAYCRSEQWEDLFLVFDLMIDEGMMPDKYVVPTVLKACAQVRMLRTGKMIHGLVIGNALDSDVFVGNALIDFYANCGHFGFVMTVFDAMRETDVVSWTALVSAFMNEGLFEEAMEVFKCMQVNGVEPDLISWNALVSGFARNGETDLALQYLEAMQEEGLKPRVSTWNGIISGCVQNSFFVDALDAFNNMLCFPEDPNSVTVASILPSCAGLKDLNLGRAVHGFALKRQLCANVHVEGSLIDMYSKCGMNDYAERIFSKAESKSISMWNEMVAAYVNAGEANKGIELVRVMHNHGIKPDLVSYNTILAGHSRNGQINEAYELLYEMVRMDLKPNIISFNVLISGFQQFGFSFEALKVFQSMQSPSSGYFGNDVLHKSVQPNSITIAGALAACADLNLLCQGKEIHGYTLKTSVEPNIYISSALIDMYSKCHDIASAAKVFRRTDDKNTICWNALIAGHVNNKQLDRALELFGEMLEEGLGPSSITLMTLLLTCGDLEALRFGRELHGHIIKSHLDQSNFSLASALIGMYAKCGSIKDAKSVIDFEVKGDVSVWNSMLSANLTNGTAKKAIALFGEMQLAGVEPEV</sequence>
<evidence type="ECO:0000256" key="2">
    <source>
        <dbReference type="PROSITE-ProRule" id="PRU00708"/>
    </source>
</evidence>
<dbReference type="GO" id="GO:0009451">
    <property type="term" value="P:RNA modification"/>
    <property type="evidence" value="ECO:0007669"/>
    <property type="project" value="InterPro"/>
</dbReference>
<protein>
    <recommendedName>
        <fullName evidence="6">Pentacotripeptide-repeat region of PRORP domain-containing protein</fullName>
    </recommendedName>
</protein>
<dbReference type="PROSITE" id="PS51375">
    <property type="entry name" value="PPR"/>
    <property type="match status" value="7"/>
</dbReference>
<feature type="repeat" description="PPR" evidence="2">
    <location>
        <begin position="496"/>
        <end position="530"/>
    </location>
</feature>
<evidence type="ECO:0008006" key="6">
    <source>
        <dbReference type="Google" id="ProtNLM"/>
    </source>
</evidence>
<dbReference type="Pfam" id="PF01535">
    <property type="entry name" value="PPR"/>
    <property type="match status" value="4"/>
</dbReference>
<evidence type="ECO:0000313" key="4">
    <source>
        <dbReference type="EMBL" id="TQE08864.1"/>
    </source>
</evidence>
<feature type="repeat" description="PPR" evidence="2">
    <location>
        <begin position="531"/>
        <end position="565"/>
    </location>
</feature>
<proteinExistence type="predicted"/>
<organism evidence="4 5">
    <name type="scientific">Malus baccata</name>
    <name type="common">Siberian crab apple</name>
    <name type="synonym">Pyrus baccata</name>
    <dbReference type="NCBI Taxonomy" id="106549"/>
    <lineage>
        <taxon>Eukaryota</taxon>
        <taxon>Viridiplantae</taxon>
        <taxon>Streptophyta</taxon>
        <taxon>Embryophyta</taxon>
        <taxon>Tracheophyta</taxon>
        <taxon>Spermatophyta</taxon>
        <taxon>Magnoliopsida</taxon>
        <taxon>eudicotyledons</taxon>
        <taxon>Gunneridae</taxon>
        <taxon>Pentapetalae</taxon>
        <taxon>rosids</taxon>
        <taxon>fabids</taxon>
        <taxon>Rosales</taxon>
        <taxon>Rosaceae</taxon>
        <taxon>Amygdaloideae</taxon>
        <taxon>Maleae</taxon>
        <taxon>Malus</taxon>
    </lineage>
</organism>